<reference evidence="3" key="1">
    <citation type="submission" date="2020-08" db="EMBL/GenBank/DDBJ databases">
        <title>Genome public.</title>
        <authorList>
            <person name="Liu C."/>
            <person name="Sun Q."/>
        </authorList>
    </citation>
    <scope>NUCLEOTIDE SEQUENCE</scope>
    <source>
        <strain evidence="3">NSJ-53</strain>
    </source>
</reference>
<dbReference type="GO" id="GO:0003676">
    <property type="term" value="F:nucleic acid binding"/>
    <property type="evidence" value="ECO:0007669"/>
    <property type="project" value="InterPro"/>
</dbReference>
<name>A0A926D4J1_9FIRM</name>
<evidence type="ECO:0000259" key="2">
    <source>
        <dbReference type="Pfam" id="PF02272"/>
    </source>
</evidence>
<comment type="caution">
    <text evidence="3">The sequence shown here is derived from an EMBL/GenBank/DDBJ whole genome shotgun (WGS) entry which is preliminary data.</text>
</comment>
<dbReference type="RefSeq" id="WP_249315175.1">
    <property type="nucleotide sequence ID" value="NZ_JACRSR010000001.1"/>
</dbReference>
<dbReference type="InterPro" id="IPR003156">
    <property type="entry name" value="DHHA1_dom"/>
</dbReference>
<evidence type="ECO:0000259" key="1">
    <source>
        <dbReference type="Pfam" id="PF01368"/>
    </source>
</evidence>
<dbReference type="PANTHER" id="PTHR47618:SF1">
    <property type="entry name" value="BIFUNCTIONAL OLIGORIBONUCLEASE AND PAP PHOSPHATASE NRNA"/>
    <property type="match status" value="1"/>
</dbReference>
<gene>
    <name evidence="3" type="ORF">H8696_04550</name>
</gene>
<evidence type="ECO:0000313" key="3">
    <source>
        <dbReference type="EMBL" id="MBC8531116.1"/>
    </source>
</evidence>
<protein>
    <submittedName>
        <fullName evidence="3">Bifunctional oligoribonuclease/PAP phosphatase NrnA</fullName>
    </submittedName>
</protein>
<organism evidence="3 4">
    <name type="scientific">Gehongia tenuis</name>
    <dbReference type="NCBI Taxonomy" id="2763655"/>
    <lineage>
        <taxon>Bacteria</taxon>
        <taxon>Bacillati</taxon>
        <taxon>Bacillota</taxon>
        <taxon>Clostridia</taxon>
        <taxon>Christensenellales</taxon>
        <taxon>Christensenellaceae</taxon>
        <taxon>Gehongia</taxon>
    </lineage>
</organism>
<sequence length="314" mass="32753">MFEKLSVLVKNAQRICLAAHVSPDGDALGSCAALGLGLVKLGKEVTLLCDDPVPPRYAFLDVQTRPYDAAMKVDLCIYVDCSDAGRAGKAGALVGKVPTFCIDHHGTNPAFADENVIDPAMAATAQLILIAVDELGIPWDARMASCLYVGLSTDSGNFSFGNCDAKALCAASYLVEKGARPAELCDKLYGNRPLSAVRLLGLGLSTLKMSLGGKVASLHVTRAMLTEAGARDGDTEDMVNYAADLEGVEIAVFVKEAEGGTKASLRSRGEADVSKLASYFGGGGHAKASGCFLKLGVAEAEAVLVKKACEMLTQ</sequence>
<dbReference type="EMBL" id="JACRSR010000001">
    <property type="protein sequence ID" value="MBC8531116.1"/>
    <property type="molecule type" value="Genomic_DNA"/>
</dbReference>
<dbReference type="Pfam" id="PF02272">
    <property type="entry name" value="DHHA1"/>
    <property type="match status" value="1"/>
</dbReference>
<dbReference type="InterPro" id="IPR001667">
    <property type="entry name" value="DDH_dom"/>
</dbReference>
<dbReference type="Proteomes" id="UP000623172">
    <property type="component" value="Unassembled WGS sequence"/>
</dbReference>
<dbReference type="InterPro" id="IPR051319">
    <property type="entry name" value="Oligoribo/pAp-PDE_c-di-AMP_PDE"/>
</dbReference>
<accession>A0A926D4J1</accession>
<dbReference type="Gene3D" id="3.90.1640.10">
    <property type="entry name" value="inorganic pyrophosphatase (n-terminal core)"/>
    <property type="match status" value="1"/>
</dbReference>
<dbReference type="Pfam" id="PF01368">
    <property type="entry name" value="DHH"/>
    <property type="match status" value="1"/>
</dbReference>
<dbReference type="Gene3D" id="3.10.310.30">
    <property type="match status" value="1"/>
</dbReference>
<feature type="domain" description="DDH" evidence="1">
    <location>
        <begin position="14"/>
        <end position="150"/>
    </location>
</feature>
<keyword evidence="4" id="KW-1185">Reference proteome</keyword>
<feature type="domain" description="DHHA1" evidence="2">
    <location>
        <begin position="223"/>
        <end position="310"/>
    </location>
</feature>
<dbReference type="PANTHER" id="PTHR47618">
    <property type="entry name" value="BIFUNCTIONAL OLIGORIBONUCLEASE AND PAP PHOSPHATASE NRNA"/>
    <property type="match status" value="1"/>
</dbReference>
<evidence type="ECO:0000313" key="4">
    <source>
        <dbReference type="Proteomes" id="UP000623172"/>
    </source>
</evidence>
<dbReference type="SUPFAM" id="SSF64182">
    <property type="entry name" value="DHH phosphoesterases"/>
    <property type="match status" value="1"/>
</dbReference>
<dbReference type="AlphaFoldDB" id="A0A926D4J1"/>
<proteinExistence type="predicted"/>
<dbReference type="InterPro" id="IPR038763">
    <property type="entry name" value="DHH_sf"/>
</dbReference>